<sequence length="165" mass="17992">MNQTTDMFTTIKIKGEDVRVNIERIPALDGYEIRDQAIKVMMNGLKGTGAAEDSQLRRAFAVRVLSYVSVQHDEETIIPLSSERAINDQLPGANELEHVLNEVLRQNEIPVHVPLVVEQYWGEAGRQVAAEVMAAISALLINGMAGKSVAGLQAALDEAQDKANA</sequence>
<evidence type="ECO:0000313" key="2">
    <source>
        <dbReference type="Proteomes" id="UP000075238"/>
    </source>
</evidence>
<dbReference type="STRING" id="1796606.A2G96_18785"/>
<proteinExistence type="predicted"/>
<name>A0A142JNG5_9BURK</name>
<protein>
    <submittedName>
        <fullName evidence="1">Uncharacterized protein</fullName>
    </submittedName>
</protein>
<gene>
    <name evidence="1" type="ORF">A2G96_18785</name>
</gene>
<organism evidence="1 2">
    <name type="scientific">Cupriavidus nantongensis</name>
    <dbReference type="NCBI Taxonomy" id="1796606"/>
    <lineage>
        <taxon>Bacteria</taxon>
        <taxon>Pseudomonadati</taxon>
        <taxon>Pseudomonadota</taxon>
        <taxon>Betaproteobacteria</taxon>
        <taxon>Burkholderiales</taxon>
        <taxon>Burkholderiaceae</taxon>
        <taxon>Cupriavidus</taxon>
    </lineage>
</organism>
<keyword evidence="2" id="KW-1185">Reference proteome</keyword>
<dbReference type="AlphaFoldDB" id="A0A142JNG5"/>
<evidence type="ECO:0000313" key="1">
    <source>
        <dbReference type="EMBL" id="AMR79627.1"/>
    </source>
</evidence>
<dbReference type="KEGG" id="cnan:A2G96_18785"/>
<dbReference type="Proteomes" id="UP000075238">
    <property type="component" value="Chromosome 1"/>
</dbReference>
<reference evidence="1 2" key="1">
    <citation type="submission" date="2016-03" db="EMBL/GenBank/DDBJ databases">
        <title>Complete genome sequence of a novel chlorpyrifos degrading bacterium, Cupriavidus nantongensis sp. X1.</title>
        <authorList>
            <person name="Fang L."/>
        </authorList>
    </citation>
    <scope>NUCLEOTIDE SEQUENCE [LARGE SCALE GENOMIC DNA]</scope>
    <source>
        <strain evidence="1 2">X1</strain>
    </source>
</reference>
<accession>A0A142JNG5</accession>
<dbReference type="EMBL" id="CP014844">
    <property type="protein sequence ID" value="AMR79627.1"/>
    <property type="molecule type" value="Genomic_DNA"/>
</dbReference>
<dbReference type="RefSeq" id="WP_062801584.1">
    <property type="nucleotide sequence ID" value="NZ_CP014844.1"/>
</dbReference>
<dbReference type="OrthoDB" id="9983471at2"/>